<dbReference type="Proteomes" id="UP000643207">
    <property type="component" value="Unassembled WGS sequence"/>
</dbReference>
<accession>A0A9X0XEJ3</accession>
<dbReference type="RefSeq" id="WP_201823211.1">
    <property type="nucleotide sequence ID" value="NZ_JAERRA010000001.1"/>
</dbReference>
<evidence type="ECO:0000313" key="3">
    <source>
        <dbReference type="EMBL" id="MBL0718498.1"/>
    </source>
</evidence>
<gene>
    <name evidence="3" type="ORF">JI742_01225</name>
</gene>
<evidence type="ECO:0000256" key="1">
    <source>
        <dbReference type="SAM" id="MobiDB-lite"/>
    </source>
</evidence>
<comment type="caution">
    <text evidence="3">The sequence shown here is derived from an EMBL/GenBank/DDBJ whole genome shotgun (WGS) entry which is preliminary data.</text>
</comment>
<feature type="region of interest" description="Disordered" evidence="1">
    <location>
        <begin position="67"/>
        <end position="109"/>
    </location>
</feature>
<proteinExistence type="predicted"/>
<dbReference type="EMBL" id="JAERRA010000001">
    <property type="protein sequence ID" value="MBL0718498.1"/>
    <property type="molecule type" value="Genomic_DNA"/>
</dbReference>
<keyword evidence="4" id="KW-1185">Reference proteome</keyword>
<name>A0A9X0XEJ3_9BURK</name>
<feature type="chain" id="PRO_5040793313" evidence="2">
    <location>
        <begin position="27"/>
        <end position="158"/>
    </location>
</feature>
<dbReference type="AlphaFoldDB" id="A0A9X0XEJ3"/>
<protein>
    <submittedName>
        <fullName evidence="3">Uncharacterized protein</fullName>
    </submittedName>
</protein>
<keyword evidence="2" id="KW-0732">Signal</keyword>
<organism evidence="3 4">
    <name type="scientific">Aquariibacter lacus</name>
    <dbReference type="NCBI Taxonomy" id="2801332"/>
    <lineage>
        <taxon>Bacteria</taxon>
        <taxon>Pseudomonadati</taxon>
        <taxon>Pseudomonadota</taxon>
        <taxon>Betaproteobacteria</taxon>
        <taxon>Burkholderiales</taxon>
        <taxon>Sphaerotilaceae</taxon>
        <taxon>Aquariibacter</taxon>
    </lineage>
</organism>
<feature type="region of interest" description="Disordered" evidence="1">
    <location>
        <begin position="139"/>
        <end position="158"/>
    </location>
</feature>
<feature type="compositionally biased region" description="Low complexity" evidence="1">
    <location>
        <begin position="67"/>
        <end position="84"/>
    </location>
</feature>
<feature type="signal peptide" evidence="2">
    <location>
        <begin position="1"/>
        <end position="26"/>
    </location>
</feature>
<reference evidence="3 4" key="1">
    <citation type="submission" date="2021-01" db="EMBL/GenBank/DDBJ databases">
        <title>Piscinibacter sp. Jin2 Genome sequencing and assembly.</title>
        <authorList>
            <person name="Kim I."/>
        </authorList>
    </citation>
    <scope>NUCLEOTIDE SEQUENCE [LARGE SCALE GENOMIC DNA]</scope>
    <source>
        <strain evidence="3 4">Jin2</strain>
    </source>
</reference>
<sequence length="158" mass="15747">MSTPSIRRFALSAACILALAGQAAVAAPPAVSGKPGPQPGGGYLHADGFLSKGDMLIYVGTPRAAEAPAQAAATPAPQPASAQADRIAVSERSKAPASNSKGLKLGPQPGGGYLHADGFLSKGDMLIYVGVPSEARQAPAQFAGEGAQGQEPSATQTR</sequence>
<evidence type="ECO:0000313" key="4">
    <source>
        <dbReference type="Proteomes" id="UP000643207"/>
    </source>
</evidence>
<evidence type="ECO:0000256" key="2">
    <source>
        <dbReference type="SAM" id="SignalP"/>
    </source>
</evidence>